<evidence type="ECO:0000313" key="21">
    <source>
        <dbReference type="Proteomes" id="UP000191144"/>
    </source>
</evidence>
<name>A0A1G4KBM1_9SACH</name>
<dbReference type="InterPro" id="IPR024193">
    <property type="entry name" value="Ku80"/>
</dbReference>
<proteinExistence type="inferred from homology"/>
<evidence type="ECO:0000256" key="4">
    <source>
        <dbReference type="ARBA" id="ARBA00012551"/>
    </source>
</evidence>
<evidence type="ECO:0000256" key="13">
    <source>
        <dbReference type="ARBA" id="ARBA00023125"/>
    </source>
</evidence>
<dbReference type="GO" id="GO:0000781">
    <property type="term" value="C:chromosome, telomeric region"/>
    <property type="evidence" value="ECO:0007669"/>
    <property type="project" value="UniProtKB-SubCell"/>
</dbReference>
<evidence type="ECO:0000256" key="17">
    <source>
        <dbReference type="ARBA" id="ARBA00031847"/>
    </source>
</evidence>
<keyword evidence="7" id="KW-0547">Nucleotide-binding</keyword>
<evidence type="ECO:0000256" key="18">
    <source>
        <dbReference type="SAM" id="MobiDB-lite"/>
    </source>
</evidence>
<dbReference type="PANTHER" id="PTHR12604">
    <property type="entry name" value="KU AUTOANTIGEN DNA HELICASE"/>
    <property type="match status" value="1"/>
</dbReference>
<dbReference type="GO" id="GO:0005524">
    <property type="term" value="F:ATP binding"/>
    <property type="evidence" value="ECO:0007669"/>
    <property type="project" value="UniProtKB-KW"/>
</dbReference>
<dbReference type="SMART" id="SM00559">
    <property type="entry name" value="Ku78"/>
    <property type="match status" value="1"/>
</dbReference>
<evidence type="ECO:0000256" key="11">
    <source>
        <dbReference type="ARBA" id="ARBA00022840"/>
    </source>
</evidence>
<evidence type="ECO:0000256" key="14">
    <source>
        <dbReference type="ARBA" id="ARBA00023172"/>
    </source>
</evidence>
<dbReference type="GO" id="GO:0006303">
    <property type="term" value="P:double-strand break repair via nonhomologous end joining"/>
    <property type="evidence" value="ECO:0007669"/>
    <property type="project" value="InterPro"/>
</dbReference>
<dbReference type="EC" id="3.6.4.12" evidence="4"/>
<dbReference type="Proteomes" id="UP000191144">
    <property type="component" value="Chromosome G"/>
</dbReference>
<keyword evidence="8" id="KW-0227">DNA damage</keyword>
<evidence type="ECO:0000256" key="6">
    <source>
        <dbReference type="ARBA" id="ARBA00022454"/>
    </source>
</evidence>
<evidence type="ECO:0000256" key="8">
    <source>
        <dbReference type="ARBA" id="ARBA00022763"/>
    </source>
</evidence>
<dbReference type="EMBL" id="LT598484">
    <property type="protein sequence ID" value="SCV01605.1"/>
    <property type="molecule type" value="Genomic_DNA"/>
</dbReference>
<sequence>MGSEATTFILDVSPSMVKLGCAEQALAYIEYVLFLKAKKQRKTDWVNCFLANCSMTRNDHETDNVFELLPFTAPISAQRIIEALRELQRIIDEQRNDQKTINSMVQSLLISSVSMRDEFNKRKLRKQIMIFTNDLDGLDLTEQELETLKEEFDCRIILVTCGSKKKEEEEEGDFKQEKSIWEKCVDIIPGSIQVSVTELLQEITTPSPATVKPVRTFQGELRLGAAIVKTENSDDSYNSISIKVEGYPATKAVANLNRRVVARGDGDTYEPVKAIIEYEAFDRDENHSDESDEEEDRHGDSIDGKKNRKLRTVSIARESVTKAYRYGSDYVVLPQTIESERIYRTSPSLDIRGFASRGDIPKHYLNSESMFIVPAAKEGTRADCFALTALVDSMIQQNKLAIARFVQRFDSEVQMCVLCPLLVPKKRKQQGRDTDSNYRALVLSRLPFAEDERVSDYPRLTTNARDAKSTQNSEIDSLMDKFVETRSLGDGVGGSWCSTPLYEPVDAVVTSACSLPLPSTNARSRDTDICAAPAMGIHRQQQILIEYMHQRIVRGSDSFDVPELPSVYHDLLNPHFENSKLPTQKLQERLNIKLNPAGPSRVTPCDEQQDEDDEYYDIPSLESLLARGRS</sequence>
<dbReference type="InterPro" id="IPR006164">
    <property type="entry name" value="DNA_bd_Ku70/Ku80"/>
</dbReference>
<dbReference type="SUPFAM" id="SSF53300">
    <property type="entry name" value="vWA-like"/>
    <property type="match status" value="1"/>
</dbReference>
<evidence type="ECO:0000256" key="3">
    <source>
        <dbReference type="ARBA" id="ARBA00007726"/>
    </source>
</evidence>
<evidence type="ECO:0000256" key="1">
    <source>
        <dbReference type="ARBA" id="ARBA00004123"/>
    </source>
</evidence>
<keyword evidence="14" id="KW-0233">DNA recombination</keyword>
<dbReference type="OrthoDB" id="30826at2759"/>
<dbReference type="GO" id="GO:0016787">
    <property type="term" value="F:hydrolase activity"/>
    <property type="evidence" value="ECO:0007669"/>
    <property type="project" value="UniProtKB-KW"/>
</dbReference>
<dbReference type="Gene3D" id="2.40.290.10">
    <property type="match status" value="1"/>
</dbReference>
<dbReference type="GO" id="GO:0043564">
    <property type="term" value="C:Ku70:Ku80 complex"/>
    <property type="evidence" value="ECO:0007669"/>
    <property type="project" value="InterPro"/>
</dbReference>
<keyword evidence="13" id="KW-0238">DNA-binding</keyword>
<protein>
    <recommendedName>
        <fullName evidence="5">ATP-dependent DNA helicase II subunit 2</fullName>
        <ecNumber evidence="4">3.6.4.12</ecNumber>
    </recommendedName>
    <alternativeName>
        <fullName evidence="17">ATP-dependent DNA helicase II subunit Ku80</fullName>
    </alternativeName>
</protein>
<keyword evidence="16" id="KW-0539">Nucleus</keyword>
<evidence type="ECO:0000256" key="9">
    <source>
        <dbReference type="ARBA" id="ARBA00022801"/>
    </source>
</evidence>
<dbReference type="SUPFAM" id="SSF100939">
    <property type="entry name" value="SPOC domain-like"/>
    <property type="match status" value="1"/>
</dbReference>
<keyword evidence="12" id="KW-0779">Telomere</keyword>
<feature type="region of interest" description="Disordered" evidence="18">
    <location>
        <begin position="280"/>
        <end position="305"/>
    </location>
</feature>
<dbReference type="GO" id="GO:0003678">
    <property type="term" value="F:DNA helicase activity"/>
    <property type="evidence" value="ECO:0007669"/>
    <property type="project" value="UniProtKB-EC"/>
</dbReference>
<dbReference type="InterPro" id="IPR005161">
    <property type="entry name" value="Ku_N"/>
</dbReference>
<dbReference type="Pfam" id="PF03731">
    <property type="entry name" value="Ku_N"/>
    <property type="match status" value="1"/>
</dbReference>
<feature type="domain" description="Ku" evidence="19">
    <location>
        <begin position="312"/>
        <end position="463"/>
    </location>
</feature>
<feature type="compositionally biased region" description="Basic and acidic residues" evidence="18">
    <location>
        <begin position="296"/>
        <end position="305"/>
    </location>
</feature>
<reference evidence="21" key="1">
    <citation type="submission" date="2016-03" db="EMBL/GenBank/DDBJ databases">
        <authorList>
            <person name="Devillers Hugo."/>
        </authorList>
    </citation>
    <scope>NUCLEOTIDE SEQUENCE [LARGE SCALE GENOMIC DNA]</scope>
</reference>
<comment type="subcellular location">
    <subcellularLocation>
        <location evidence="2">Chromosome</location>
        <location evidence="2">Telomere</location>
    </subcellularLocation>
    <subcellularLocation>
        <location evidence="1">Nucleus</location>
    </subcellularLocation>
</comment>
<evidence type="ECO:0000256" key="15">
    <source>
        <dbReference type="ARBA" id="ARBA00023204"/>
    </source>
</evidence>
<keyword evidence="21" id="KW-1185">Reference proteome</keyword>
<keyword evidence="6" id="KW-0158">Chromosome</keyword>
<evidence type="ECO:0000256" key="12">
    <source>
        <dbReference type="ARBA" id="ARBA00022895"/>
    </source>
</evidence>
<dbReference type="AlphaFoldDB" id="A0A1G4KBM1"/>
<dbReference type="GO" id="GO:0006310">
    <property type="term" value="P:DNA recombination"/>
    <property type="evidence" value="ECO:0007669"/>
    <property type="project" value="UniProtKB-KW"/>
</dbReference>
<gene>
    <name evidence="20" type="ORF">LAME_0G17304G</name>
</gene>
<keyword evidence="9" id="KW-0378">Hydrolase</keyword>
<evidence type="ECO:0000313" key="20">
    <source>
        <dbReference type="EMBL" id="SCV01605.1"/>
    </source>
</evidence>
<evidence type="ECO:0000256" key="2">
    <source>
        <dbReference type="ARBA" id="ARBA00004574"/>
    </source>
</evidence>
<keyword evidence="11" id="KW-0067">ATP-binding</keyword>
<accession>A0A1G4KBM1</accession>
<dbReference type="Pfam" id="PF02735">
    <property type="entry name" value="Ku"/>
    <property type="match status" value="1"/>
</dbReference>
<dbReference type="GO" id="GO:0042162">
    <property type="term" value="F:telomeric DNA binding"/>
    <property type="evidence" value="ECO:0007669"/>
    <property type="project" value="InterPro"/>
</dbReference>
<dbReference type="GO" id="GO:0003684">
    <property type="term" value="F:damaged DNA binding"/>
    <property type="evidence" value="ECO:0007669"/>
    <property type="project" value="InterPro"/>
</dbReference>
<keyword evidence="15" id="KW-0234">DNA repair</keyword>
<dbReference type="CDD" id="cd00873">
    <property type="entry name" value="KU80"/>
    <property type="match status" value="1"/>
</dbReference>
<dbReference type="PANTHER" id="PTHR12604:SF4">
    <property type="entry name" value="X-RAY REPAIR CROSS-COMPLEMENTING PROTEIN 5"/>
    <property type="match status" value="1"/>
</dbReference>
<dbReference type="InterPro" id="IPR036465">
    <property type="entry name" value="vWFA_dom_sf"/>
</dbReference>
<evidence type="ECO:0000256" key="10">
    <source>
        <dbReference type="ARBA" id="ARBA00022806"/>
    </source>
</evidence>
<feature type="compositionally biased region" description="Basic and acidic residues" evidence="18">
    <location>
        <begin position="280"/>
        <end position="289"/>
    </location>
</feature>
<evidence type="ECO:0000256" key="7">
    <source>
        <dbReference type="ARBA" id="ARBA00022741"/>
    </source>
</evidence>
<dbReference type="GO" id="GO:0003690">
    <property type="term" value="F:double-stranded DNA binding"/>
    <property type="evidence" value="ECO:0007669"/>
    <property type="project" value="TreeGrafter"/>
</dbReference>
<dbReference type="InterPro" id="IPR016194">
    <property type="entry name" value="SPOC-like_C_dom_sf"/>
</dbReference>
<organism evidence="20 21">
    <name type="scientific">Lachancea meyersii CBS 8951</name>
    <dbReference type="NCBI Taxonomy" id="1266667"/>
    <lineage>
        <taxon>Eukaryota</taxon>
        <taxon>Fungi</taxon>
        <taxon>Dikarya</taxon>
        <taxon>Ascomycota</taxon>
        <taxon>Saccharomycotina</taxon>
        <taxon>Saccharomycetes</taxon>
        <taxon>Saccharomycetales</taxon>
        <taxon>Saccharomycetaceae</taxon>
        <taxon>Lachancea</taxon>
    </lineage>
</organism>
<dbReference type="Gene3D" id="3.40.50.410">
    <property type="entry name" value="von Willebrand factor, type A domain"/>
    <property type="match status" value="1"/>
</dbReference>
<evidence type="ECO:0000259" key="19">
    <source>
        <dbReference type="SMART" id="SM00559"/>
    </source>
</evidence>
<evidence type="ECO:0000256" key="5">
    <source>
        <dbReference type="ARBA" id="ARBA00021792"/>
    </source>
</evidence>
<feature type="region of interest" description="Disordered" evidence="18">
    <location>
        <begin position="595"/>
        <end position="630"/>
    </location>
</feature>
<evidence type="ECO:0000256" key="16">
    <source>
        <dbReference type="ARBA" id="ARBA00023242"/>
    </source>
</evidence>
<keyword evidence="10" id="KW-0347">Helicase</keyword>
<feature type="compositionally biased region" description="Acidic residues" evidence="18">
    <location>
        <begin position="607"/>
        <end position="616"/>
    </location>
</feature>
<comment type="similarity">
    <text evidence="3">Belongs to the ku80 family.</text>
</comment>
<dbReference type="GO" id="GO:0000723">
    <property type="term" value="P:telomere maintenance"/>
    <property type="evidence" value="ECO:0007669"/>
    <property type="project" value="InterPro"/>
</dbReference>